<protein>
    <submittedName>
        <fullName evidence="2">MaoC family dehydratase</fullName>
    </submittedName>
</protein>
<dbReference type="AlphaFoldDB" id="A0AAE3H7B0"/>
<evidence type="ECO:0000313" key="2">
    <source>
        <dbReference type="EMBL" id="MCP9764340.1"/>
    </source>
</evidence>
<accession>A0AAE3H7B0</accession>
<comment type="caution">
    <text evidence="2">The sequence shown here is derived from an EMBL/GenBank/DDBJ whole genome shotgun (WGS) entry which is preliminary data.</text>
</comment>
<dbReference type="GO" id="GO:0019171">
    <property type="term" value="F:(3R)-hydroxyacyl-[acyl-carrier-protein] dehydratase activity"/>
    <property type="evidence" value="ECO:0007669"/>
    <property type="project" value="TreeGrafter"/>
</dbReference>
<dbReference type="SUPFAM" id="SSF54637">
    <property type="entry name" value="Thioesterase/thiol ester dehydrase-isomerase"/>
    <property type="match status" value="1"/>
</dbReference>
<dbReference type="InterPro" id="IPR029069">
    <property type="entry name" value="HotDog_dom_sf"/>
</dbReference>
<dbReference type="PANTHER" id="PTHR43437:SF3">
    <property type="entry name" value="HYDROXYACYL-THIOESTER DEHYDRATASE TYPE 2, MITOCHONDRIAL"/>
    <property type="match status" value="1"/>
</dbReference>
<evidence type="ECO:0000259" key="1">
    <source>
        <dbReference type="Pfam" id="PF01575"/>
    </source>
</evidence>
<reference evidence="2 3" key="1">
    <citation type="submission" date="2018-11" db="EMBL/GenBank/DDBJ databases">
        <title>Novel bacteria species description.</title>
        <authorList>
            <person name="Han J.-H."/>
        </authorList>
    </citation>
    <scope>NUCLEOTIDE SEQUENCE [LARGE SCALE GENOMIC DNA]</scope>
    <source>
        <strain evidence="2 3">KCTC23259</strain>
    </source>
</reference>
<dbReference type="EMBL" id="RJUF01000173">
    <property type="protein sequence ID" value="MCP9764340.1"/>
    <property type="molecule type" value="Genomic_DNA"/>
</dbReference>
<gene>
    <name evidence="2" type="ORF">EGI31_15455</name>
</gene>
<dbReference type="CDD" id="cd03449">
    <property type="entry name" value="R_hydratase"/>
    <property type="match status" value="1"/>
</dbReference>
<dbReference type="Pfam" id="PF01575">
    <property type="entry name" value="MaoC_dehydratas"/>
    <property type="match status" value="1"/>
</dbReference>
<dbReference type="RefSeq" id="WP_255038026.1">
    <property type="nucleotide sequence ID" value="NZ_RJUF01000173.1"/>
</dbReference>
<feature type="domain" description="MaoC-like" evidence="1">
    <location>
        <begin position="10"/>
        <end position="117"/>
    </location>
</feature>
<dbReference type="PANTHER" id="PTHR43437">
    <property type="entry name" value="HYDROXYACYL-THIOESTER DEHYDRATASE TYPE 2, MITOCHONDRIAL-RELATED"/>
    <property type="match status" value="1"/>
</dbReference>
<dbReference type="InterPro" id="IPR050965">
    <property type="entry name" value="UPF0336/Enoyl-CoA_hydratase"/>
</dbReference>
<organism evidence="2 3">
    <name type="scientific">Lacihabitans soyangensis</name>
    <dbReference type="NCBI Taxonomy" id="869394"/>
    <lineage>
        <taxon>Bacteria</taxon>
        <taxon>Pseudomonadati</taxon>
        <taxon>Bacteroidota</taxon>
        <taxon>Cytophagia</taxon>
        <taxon>Cytophagales</taxon>
        <taxon>Leadbetterellaceae</taxon>
        <taxon>Lacihabitans</taxon>
    </lineage>
</organism>
<evidence type="ECO:0000313" key="3">
    <source>
        <dbReference type="Proteomes" id="UP001204144"/>
    </source>
</evidence>
<dbReference type="GO" id="GO:0006633">
    <property type="term" value="P:fatty acid biosynthetic process"/>
    <property type="evidence" value="ECO:0007669"/>
    <property type="project" value="TreeGrafter"/>
</dbReference>
<sequence>MSEKIPVGAKFEHDFSFSQEDVIAFANLTGDHNPIHLDAEYAATTKFKVPIIHGHLSSSVFTRFLGMGKPGGPGSIYMKQETEYLRPMHVDTPYQVVFEVVSVDSARHIAQIATQVINKETKKMTIRGIGTLMNEEHY</sequence>
<proteinExistence type="predicted"/>
<dbReference type="Proteomes" id="UP001204144">
    <property type="component" value="Unassembled WGS sequence"/>
</dbReference>
<name>A0AAE3H7B0_9BACT</name>
<dbReference type="InterPro" id="IPR002539">
    <property type="entry name" value="MaoC-like_dom"/>
</dbReference>
<dbReference type="Gene3D" id="3.10.129.10">
    <property type="entry name" value="Hotdog Thioesterase"/>
    <property type="match status" value="1"/>
</dbReference>
<keyword evidence="3" id="KW-1185">Reference proteome</keyword>